<organism evidence="2 3">
    <name type="scientific">Streptomyces bauhiniae</name>
    <dbReference type="NCBI Taxonomy" id="2340725"/>
    <lineage>
        <taxon>Bacteria</taxon>
        <taxon>Bacillati</taxon>
        <taxon>Actinomycetota</taxon>
        <taxon>Actinomycetes</taxon>
        <taxon>Kitasatosporales</taxon>
        <taxon>Streptomycetaceae</taxon>
        <taxon>Streptomyces</taxon>
    </lineage>
</organism>
<comment type="caution">
    <text evidence="2">The sequence shown here is derived from an EMBL/GenBank/DDBJ whole genome shotgun (WGS) entry which is preliminary data.</text>
</comment>
<evidence type="ECO:0000256" key="1">
    <source>
        <dbReference type="SAM" id="MobiDB-lite"/>
    </source>
</evidence>
<dbReference type="Proteomes" id="UP000470520">
    <property type="component" value="Unassembled WGS sequence"/>
</dbReference>
<dbReference type="RefSeq" id="WP_164188223.1">
    <property type="nucleotide sequence ID" value="NZ_JAAGMR010000145.1"/>
</dbReference>
<dbReference type="EMBL" id="JAAGMR010000145">
    <property type="protein sequence ID" value="NEB92425.1"/>
    <property type="molecule type" value="Genomic_DNA"/>
</dbReference>
<protein>
    <submittedName>
        <fullName evidence="2">Uncharacterized protein</fullName>
    </submittedName>
</protein>
<evidence type="ECO:0000313" key="3">
    <source>
        <dbReference type="Proteomes" id="UP000470520"/>
    </source>
</evidence>
<gene>
    <name evidence="2" type="ORF">G3I21_11970</name>
</gene>
<accession>A0A7K3QRH0</accession>
<proteinExistence type="predicted"/>
<evidence type="ECO:0000313" key="2">
    <source>
        <dbReference type="EMBL" id="NEB92425.1"/>
    </source>
</evidence>
<reference evidence="2 3" key="1">
    <citation type="submission" date="2020-01" db="EMBL/GenBank/DDBJ databases">
        <title>Insect and environment-associated Actinomycetes.</title>
        <authorList>
            <person name="Currrie C."/>
            <person name="Chevrette M."/>
            <person name="Carlson C."/>
            <person name="Stubbendieck R."/>
            <person name="Wendt-Pienkowski E."/>
        </authorList>
    </citation>
    <scope>NUCLEOTIDE SEQUENCE [LARGE SCALE GENOMIC DNA]</scope>
    <source>
        <strain evidence="2 3">SID7754</strain>
    </source>
</reference>
<dbReference type="AlphaFoldDB" id="A0A7K3QRH0"/>
<name>A0A7K3QRH0_9ACTN</name>
<sequence>MGLFKSFDSPDFPREITDGNGDTWRNTAGVMPGRNGEPTYTPVTGPEGWALTPSEIAAEHGRH</sequence>
<feature type="region of interest" description="Disordered" evidence="1">
    <location>
        <begin position="1"/>
        <end position="63"/>
    </location>
</feature>